<dbReference type="EMBL" id="JYDP01000054">
    <property type="protein sequence ID" value="KRZ11010.1"/>
    <property type="molecule type" value="Genomic_DNA"/>
</dbReference>
<sequence>MSSGISAVADEELIDLREQTLNVLRFSFKRSASIHILPHTFLSDFLRLKVTLIEVDVELGKKSLGHPELATKLSKPSLVQKAFTRFWKNHMYTAKSSALFDVVFMAFYEEQLLEVSMCEAKSIS</sequence>
<reference evidence="1 2" key="1">
    <citation type="submission" date="2015-01" db="EMBL/GenBank/DDBJ databases">
        <title>Evolution of Trichinella species and genotypes.</title>
        <authorList>
            <person name="Korhonen P.K."/>
            <person name="Edoardo P."/>
            <person name="Giuseppe L.R."/>
            <person name="Gasser R.B."/>
        </authorList>
    </citation>
    <scope>NUCLEOTIDE SEQUENCE [LARGE SCALE GENOMIC DNA]</scope>
    <source>
        <strain evidence="1">ISS1029</strain>
    </source>
</reference>
<gene>
    <name evidence="1" type="ORF">T11_17559</name>
</gene>
<name>A0A0V1HLM9_9BILA</name>
<accession>A0A0V1HLM9</accession>
<dbReference type="OrthoDB" id="10515849at2759"/>
<evidence type="ECO:0000313" key="1">
    <source>
        <dbReference type="EMBL" id="KRZ11010.1"/>
    </source>
</evidence>
<proteinExistence type="predicted"/>
<keyword evidence="2" id="KW-1185">Reference proteome</keyword>
<evidence type="ECO:0000313" key="2">
    <source>
        <dbReference type="Proteomes" id="UP000055024"/>
    </source>
</evidence>
<dbReference type="AlphaFoldDB" id="A0A0V1HLM9"/>
<dbReference type="Proteomes" id="UP000055024">
    <property type="component" value="Unassembled WGS sequence"/>
</dbReference>
<organism evidence="1 2">
    <name type="scientific">Trichinella zimbabwensis</name>
    <dbReference type="NCBI Taxonomy" id="268475"/>
    <lineage>
        <taxon>Eukaryota</taxon>
        <taxon>Metazoa</taxon>
        <taxon>Ecdysozoa</taxon>
        <taxon>Nematoda</taxon>
        <taxon>Enoplea</taxon>
        <taxon>Dorylaimia</taxon>
        <taxon>Trichinellida</taxon>
        <taxon>Trichinellidae</taxon>
        <taxon>Trichinella</taxon>
    </lineage>
</organism>
<comment type="caution">
    <text evidence="1">The sequence shown here is derived from an EMBL/GenBank/DDBJ whole genome shotgun (WGS) entry which is preliminary data.</text>
</comment>
<protein>
    <submittedName>
        <fullName evidence="1">Uncharacterized protein</fullName>
    </submittedName>
</protein>